<feature type="transmembrane region" description="Helical" evidence="22">
    <location>
        <begin position="102"/>
        <end position="127"/>
    </location>
</feature>
<evidence type="ECO:0000256" key="3">
    <source>
        <dbReference type="ARBA" id="ARBA00004572"/>
    </source>
</evidence>
<comment type="similarity">
    <text evidence="6">Belongs to the FIS1 family.</text>
</comment>
<dbReference type="GO" id="GO:0005886">
    <property type="term" value="C:plasma membrane"/>
    <property type="evidence" value="ECO:0007669"/>
    <property type="project" value="UniProtKB-SubCell"/>
</dbReference>
<feature type="transmembrane region" description="Helical" evidence="22">
    <location>
        <begin position="220"/>
        <end position="244"/>
    </location>
</feature>
<comment type="similarity">
    <text evidence="5">Belongs to the claudin family.</text>
</comment>
<feature type="transmembrane region" description="Helical" evidence="22">
    <location>
        <begin position="178"/>
        <end position="199"/>
    </location>
</feature>
<evidence type="ECO:0000256" key="5">
    <source>
        <dbReference type="ARBA" id="ARBA00008295"/>
    </source>
</evidence>
<evidence type="ECO:0000256" key="2">
    <source>
        <dbReference type="ARBA" id="ARBA00004549"/>
    </source>
</evidence>
<dbReference type="GO" id="GO:0005778">
    <property type="term" value="C:peroxisomal membrane"/>
    <property type="evidence" value="ECO:0007669"/>
    <property type="project" value="UniProtKB-SubCell"/>
</dbReference>
<dbReference type="EMBL" id="AKHW03001653">
    <property type="protein sequence ID" value="KYO41249.1"/>
    <property type="molecule type" value="Genomic_DNA"/>
</dbReference>
<evidence type="ECO:0000313" key="23">
    <source>
        <dbReference type="EMBL" id="KYO41249.1"/>
    </source>
</evidence>
<evidence type="ECO:0000256" key="1">
    <source>
        <dbReference type="ARBA" id="ARBA00004435"/>
    </source>
</evidence>
<dbReference type="FunFam" id="1.25.40.10:FF:000147">
    <property type="entry name" value="Mitochondrial fission 1 protein"/>
    <property type="match status" value="1"/>
</dbReference>
<dbReference type="GO" id="GO:0007005">
    <property type="term" value="P:mitochondrion organization"/>
    <property type="evidence" value="ECO:0007669"/>
    <property type="project" value="UniProtKB-ARBA"/>
</dbReference>
<evidence type="ECO:0000256" key="17">
    <source>
        <dbReference type="ARBA" id="ARBA00023140"/>
    </source>
</evidence>
<comment type="caution">
    <text evidence="23">The sequence shown here is derived from an EMBL/GenBank/DDBJ whole genome shotgun (WGS) entry which is preliminary data.</text>
</comment>
<evidence type="ECO:0000256" key="8">
    <source>
        <dbReference type="ARBA" id="ARBA00022427"/>
    </source>
</evidence>
<dbReference type="PROSITE" id="PS50005">
    <property type="entry name" value="TPR"/>
    <property type="match status" value="1"/>
</dbReference>
<dbReference type="InterPro" id="IPR017974">
    <property type="entry name" value="Claudin_CS"/>
</dbReference>
<protein>
    <recommendedName>
        <fullName evidence="7">Mitochondrial fission 1 protein</fullName>
    </recommendedName>
    <alternativeName>
        <fullName evidence="20">FIS1 homolog</fullName>
    </alternativeName>
</protein>
<dbReference type="InterPro" id="IPR004031">
    <property type="entry name" value="PMP22/EMP/MP20/Claudin"/>
</dbReference>
<dbReference type="Proteomes" id="UP000050525">
    <property type="component" value="Unassembled WGS sequence"/>
</dbReference>
<evidence type="ECO:0000256" key="20">
    <source>
        <dbReference type="ARBA" id="ARBA00078586"/>
    </source>
</evidence>
<keyword evidence="16 22" id="KW-0472">Membrane</keyword>
<evidence type="ECO:0000256" key="4">
    <source>
        <dbReference type="ARBA" id="ARBA00004651"/>
    </source>
</evidence>
<keyword evidence="17" id="KW-0576">Peroxisome</keyword>
<accession>A0A151NXD6</accession>
<evidence type="ECO:0000256" key="18">
    <source>
        <dbReference type="ARBA" id="ARBA00054909"/>
    </source>
</evidence>
<dbReference type="InterPro" id="IPR028061">
    <property type="entry name" value="Fis1_TPR_C"/>
</dbReference>
<dbReference type="PROSITE" id="PS01346">
    <property type="entry name" value="CLAUDIN"/>
    <property type="match status" value="1"/>
</dbReference>
<evidence type="ECO:0000313" key="24">
    <source>
        <dbReference type="Proteomes" id="UP000050525"/>
    </source>
</evidence>
<dbReference type="Gene3D" id="1.20.140.150">
    <property type="match status" value="1"/>
</dbReference>
<organism evidence="23 24">
    <name type="scientific">Alligator mississippiensis</name>
    <name type="common">American alligator</name>
    <dbReference type="NCBI Taxonomy" id="8496"/>
    <lineage>
        <taxon>Eukaryota</taxon>
        <taxon>Metazoa</taxon>
        <taxon>Chordata</taxon>
        <taxon>Craniata</taxon>
        <taxon>Vertebrata</taxon>
        <taxon>Euteleostomi</taxon>
        <taxon>Archelosauria</taxon>
        <taxon>Archosauria</taxon>
        <taxon>Crocodylia</taxon>
        <taxon>Alligatoridae</taxon>
        <taxon>Alligatorinae</taxon>
        <taxon>Alligator</taxon>
    </lineage>
</organism>
<keyword evidence="9" id="KW-1003">Cell membrane</keyword>
<comment type="subunit">
    <text evidence="19">Interacts with DNM1L/DLP1 through the TPR region; may form part of a larger protein complex at the endoplasmic reticulum-mitochondrial interface during mitochondrial fission. Interacts with MARCHF5. Interacts with MIEF1. Interacts with PEX11A, PEX11B and PEX11G.</text>
</comment>
<evidence type="ECO:0000256" key="19">
    <source>
        <dbReference type="ARBA" id="ARBA00064597"/>
    </source>
</evidence>
<evidence type="ECO:0000256" key="16">
    <source>
        <dbReference type="ARBA" id="ARBA00023136"/>
    </source>
</evidence>
<dbReference type="Pfam" id="PF00822">
    <property type="entry name" value="PMP22_Claudin"/>
    <property type="match status" value="1"/>
</dbReference>
<dbReference type="GO" id="GO:0005923">
    <property type="term" value="C:bicellular tight junction"/>
    <property type="evidence" value="ECO:0007669"/>
    <property type="project" value="UniProtKB-SubCell"/>
</dbReference>
<dbReference type="Pfam" id="PF14852">
    <property type="entry name" value="Fis1_TPR_N"/>
    <property type="match status" value="1"/>
</dbReference>
<feature type="transmembrane region" description="Helical" evidence="22">
    <location>
        <begin position="264"/>
        <end position="287"/>
    </location>
</feature>
<evidence type="ECO:0000256" key="21">
    <source>
        <dbReference type="PROSITE-ProRule" id="PRU00339"/>
    </source>
</evidence>
<comment type="function">
    <text evidence="18">Involved in the fragmentation of the mitochondrial network and its perinuclear clustering. Plays a minor role in the recruitment and association of the fission mediator dynamin-related protein 1 (DNM1L) to the mitochondrial surface and mitochondrial fission. May not be essential for the assembly of functional fission complexes and the subsequent membrane scission event. Also mediates peroxisomal fission. May act when the products of fission are directed toward mitochondrial homeostasis, mitophagy, or apoptosis. Can induce cytochrome c release from the mitochondrion to the cytosol, ultimately leading to apoptosis.</text>
</comment>
<dbReference type="InterPro" id="IPR006187">
    <property type="entry name" value="Claudin"/>
</dbReference>
<dbReference type="PANTHER" id="PTHR12002">
    <property type="entry name" value="CLAUDIN"/>
    <property type="match status" value="1"/>
</dbReference>
<evidence type="ECO:0000256" key="6">
    <source>
        <dbReference type="ARBA" id="ARBA00008937"/>
    </source>
</evidence>
<evidence type="ECO:0000256" key="7">
    <source>
        <dbReference type="ARBA" id="ARBA00014314"/>
    </source>
</evidence>
<dbReference type="SUPFAM" id="SSF48452">
    <property type="entry name" value="TPR-like"/>
    <property type="match status" value="1"/>
</dbReference>
<evidence type="ECO:0000256" key="14">
    <source>
        <dbReference type="ARBA" id="ARBA00022989"/>
    </source>
</evidence>
<keyword evidence="13" id="KW-0965">Cell junction</keyword>
<keyword evidence="21" id="KW-0802">TPR repeat</keyword>
<sequence>MESVLSEVVAVEDLLFEYAWCLVRSKYTDDIRKGTVLLEELMPKGSKEEQRDYIFYLAVANYRLKEYEKALKYIRGLLKTEPQNTQALELEKLINKAMQKDGLVGMAIVGGMALGVAGLAGLIGLAVSKSNYWRVSTVDGSVITTSTLFENLWQSCATDSTGVYNCRDFPSLLALSGYLQACRALMIAALVLGFLGLAAGAVGLRCTRVAEGSPGFKARMAVAAGALLLLAGLCGMVALSWYAFNITRDFFDPLYPGTKYEIGPALYLGWSGALLAMVGGSCLLGSCRAAHGPQDKSYSYSYHHGAPAPATGASAASSMGRYGKNAYV</sequence>
<dbReference type="GO" id="GO:0005741">
    <property type="term" value="C:mitochondrial outer membrane"/>
    <property type="evidence" value="ECO:0007669"/>
    <property type="project" value="UniProtKB-SubCell"/>
</dbReference>
<dbReference type="AlphaFoldDB" id="A0A151NXD6"/>
<keyword evidence="11" id="KW-0053">Apoptosis</keyword>
<keyword evidence="12" id="KW-1000">Mitochondrion outer membrane</keyword>
<dbReference type="InterPro" id="IPR033745">
    <property type="entry name" value="Fis1_cytosol"/>
</dbReference>
<dbReference type="InterPro" id="IPR019734">
    <property type="entry name" value="TPR_rpt"/>
</dbReference>
<evidence type="ECO:0000256" key="15">
    <source>
        <dbReference type="ARBA" id="ARBA00023128"/>
    </source>
</evidence>
<keyword evidence="14 22" id="KW-1133">Transmembrane helix</keyword>
<evidence type="ECO:0000256" key="11">
    <source>
        <dbReference type="ARBA" id="ARBA00022703"/>
    </source>
</evidence>
<comment type="subcellular location">
    <subcellularLocation>
        <location evidence="1">Cell junction</location>
        <location evidence="1">Tight junction</location>
    </subcellularLocation>
    <subcellularLocation>
        <location evidence="4">Cell membrane</location>
        <topology evidence="4">Multi-pass membrane protein</topology>
    </subcellularLocation>
    <subcellularLocation>
        <location evidence="3">Mitochondrion outer membrane</location>
        <topology evidence="3">Single-pass membrane protein</topology>
    </subcellularLocation>
    <subcellularLocation>
        <location evidence="2">Peroxisome membrane</location>
        <topology evidence="2">Single-pass membrane protein</topology>
    </subcellularLocation>
</comment>
<evidence type="ECO:0000256" key="10">
    <source>
        <dbReference type="ARBA" id="ARBA00022692"/>
    </source>
</evidence>
<evidence type="ECO:0000256" key="9">
    <source>
        <dbReference type="ARBA" id="ARBA00022475"/>
    </source>
</evidence>
<keyword evidence="15" id="KW-0496">Mitochondrion</keyword>
<evidence type="ECO:0000256" key="13">
    <source>
        <dbReference type="ARBA" id="ARBA00022949"/>
    </source>
</evidence>
<evidence type="ECO:0000256" key="22">
    <source>
        <dbReference type="SAM" id="Phobius"/>
    </source>
</evidence>
<dbReference type="CDD" id="cd12212">
    <property type="entry name" value="Fis1"/>
    <property type="match status" value="1"/>
</dbReference>
<name>A0A151NXD6_ALLMI</name>
<keyword evidence="8" id="KW-0796">Tight junction</keyword>
<dbReference type="STRING" id="8496.A0A151NXD6"/>
<reference evidence="23 24" key="1">
    <citation type="journal article" date="2012" name="Genome Biol.">
        <title>Sequencing three crocodilian genomes to illuminate the evolution of archosaurs and amniotes.</title>
        <authorList>
            <person name="St John J.A."/>
            <person name="Braun E.L."/>
            <person name="Isberg S.R."/>
            <person name="Miles L.G."/>
            <person name="Chong A.Y."/>
            <person name="Gongora J."/>
            <person name="Dalzell P."/>
            <person name="Moran C."/>
            <person name="Bed'hom B."/>
            <person name="Abzhanov A."/>
            <person name="Burgess S.C."/>
            <person name="Cooksey A.M."/>
            <person name="Castoe T.A."/>
            <person name="Crawford N.G."/>
            <person name="Densmore L.D."/>
            <person name="Drew J.C."/>
            <person name="Edwards S.V."/>
            <person name="Faircloth B.C."/>
            <person name="Fujita M.K."/>
            <person name="Greenwold M.J."/>
            <person name="Hoffmann F.G."/>
            <person name="Howard J.M."/>
            <person name="Iguchi T."/>
            <person name="Janes D.E."/>
            <person name="Khan S.Y."/>
            <person name="Kohno S."/>
            <person name="de Koning A.J."/>
            <person name="Lance S.L."/>
            <person name="McCarthy F.M."/>
            <person name="McCormack J.E."/>
            <person name="Merchant M.E."/>
            <person name="Peterson D.G."/>
            <person name="Pollock D.D."/>
            <person name="Pourmand N."/>
            <person name="Raney B.J."/>
            <person name="Roessler K.A."/>
            <person name="Sanford J.R."/>
            <person name="Sawyer R.H."/>
            <person name="Schmidt C.J."/>
            <person name="Triplett E.W."/>
            <person name="Tuberville T.D."/>
            <person name="Venegas-Anaya M."/>
            <person name="Howard J.T."/>
            <person name="Jarvis E.D."/>
            <person name="Guillette L.J.Jr."/>
            <person name="Glenn T.C."/>
            <person name="Green R.E."/>
            <person name="Ray D.A."/>
        </authorList>
    </citation>
    <scope>NUCLEOTIDE SEQUENCE [LARGE SCALE GENOMIC DNA]</scope>
    <source>
        <strain evidence="23">KSC_2009_1</strain>
    </source>
</reference>
<gene>
    <name evidence="23" type="primary">CLDN15</name>
    <name evidence="23" type="ORF">Y1Q_0006998</name>
</gene>
<evidence type="ECO:0000256" key="12">
    <source>
        <dbReference type="ARBA" id="ARBA00022787"/>
    </source>
</evidence>
<dbReference type="Gene3D" id="1.25.40.10">
    <property type="entry name" value="Tetratricopeptide repeat domain"/>
    <property type="match status" value="1"/>
</dbReference>
<dbReference type="Pfam" id="PF14853">
    <property type="entry name" value="Fis1_TPR_C"/>
    <property type="match status" value="1"/>
</dbReference>
<dbReference type="eggNOG" id="ENOG502RYAR">
    <property type="taxonomic scope" value="Eukaryota"/>
</dbReference>
<dbReference type="GO" id="GO:0005198">
    <property type="term" value="F:structural molecule activity"/>
    <property type="evidence" value="ECO:0007669"/>
    <property type="project" value="InterPro"/>
</dbReference>
<dbReference type="InterPro" id="IPR011990">
    <property type="entry name" value="TPR-like_helical_dom_sf"/>
</dbReference>
<feature type="repeat" description="TPR" evidence="21">
    <location>
        <begin position="51"/>
        <end position="84"/>
    </location>
</feature>
<dbReference type="PRINTS" id="PR01077">
    <property type="entry name" value="CLAUDIN"/>
</dbReference>
<proteinExistence type="inferred from homology"/>
<dbReference type="GO" id="GO:0006915">
    <property type="term" value="P:apoptotic process"/>
    <property type="evidence" value="ECO:0007669"/>
    <property type="project" value="UniProtKB-KW"/>
</dbReference>
<keyword evidence="24" id="KW-1185">Reference proteome</keyword>
<dbReference type="InterPro" id="IPR028058">
    <property type="entry name" value="Fis1_TPR_N"/>
</dbReference>
<keyword evidence="10 22" id="KW-0812">Transmembrane</keyword>